<evidence type="ECO:0000313" key="7">
    <source>
        <dbReference type="Proteomes" id="UP001500731"/>
    </source>
</evidence>
<keyword evidence="1" id="KW-0805">Transcription regulation</keyword>
<dbReference type="RefSeq" id="WP_345185508.1">
    <property type="nucleotide sequence ID" value="NZ_BAABGP010000008.1"/>
</dbReference>
<name>A0ABP8P9T3_9MICO</name>
<dbReference type="SUPFAM" id="SSF46689">
    <property type="entry name" value="Homeodomain-like"/>
    <property type="match status" value="1"/>
</dbReference>
<dbReference type="InterPro" id="IPR050109">
    <property type="entry name" value="HTH-type_TetR-like_transc_reg"/>
</dbReference>
<evidence type="ECO:0000256" key="2">
    <source>
        <dbReference type="ARBA" id="ARBA00023125"/>
    </source>
</evidence>
<dbReference type="PANTHER" id="PTHR30055:SF234">
    <property type="entry name" value="HTH-TYPE TRANSCRIPTIONAL REGULATOR BETI"/>
    <property type="match status" value="1"/>
</dbReference>
<evidence type="ECO:0000256" key="3">
    <source>
        <dbReference type="ARBA" id="ARBA00023163"/>
    </source>
</evidence>
<evidence type="ECO:0000256" key="1">
    <source>
        <dbReference type="ARBA" id="ARBA00023015"/>
    </source>
</evidence>
<dbReference type="PANTHER" id="PTHR30055">
    <property type="entry name" value="HTH-TYPE TRANSCRIPTIONAL REGULATOR RUTR"/>
    <property type="match status" value="1"/>
</dbReference>
<gene>
    <name evidence="6" type="ORF">GCM10023171_13520</name>
</gene>
<keyword evidence="7" id="KW-1185">Reference proteome</keyword>
<dbReference type="InterPro" id="IPR009057">
    <property type="entry name" value="Homeodomain-like_sf"/>
</dbReference>
<accession>A0ABP8P9T3</accession>
<evidence type="ECO:0000256" key="4">
    <source>
        <dbReference type="PROSITE-ProRule" id="PRU00335"/>
    </source>
</evidence>
<evidence type="ECO:0000313" key="6">
    <source>
        <dbReference type="EMBL" id="GAA4482870.1"/>
    </source>
</evidence>
<comment type="caution">
    <text evidence="6">The sequence shown here is derived from an EMBL/GenBank/DDBJ whole genome shotgun (WGS) entry which is preliminary data.</text>
</comment>
<keyword evidence="3" id="KW-0804">Transcription</keyword>
<dbReference type="PROSITE" id="PS50977">
    <property type="entry name" value="HTH_TETR_2"/>
    <property type="match status" value="1"/>
</dbReference>
<reference evidence="7" key="1">
    <citation type="journal article" date="2019" name="Int. J. Syst. Evol. Microbiol.">
        <title>The Global Catalogue of Microorganisms (GCM) 10K type strain sequencing project: providing services to taxonomists for standard genome sequencing and annotation.</title>
        <authorList>
            <consortium name="The Broad Institute Genomics Platform"/>
            <consortium name="The Broad Institute Genome Sequencing Center for Infectious Disease"/>
            <person name="Wu L."/>
            <person name="Ma J."/>
        </authorList>
    </citation>
    <scope>NUCLEOTIDE SEQUENCE [LARGE SCALE GENOMIC DNA]</scope>
    <source>
        <strain evidence="7">JCM 17839</strain>
    </source>
</reference>
<proteinExistence type="predicted"/>
<evidence type="ECO:0000259" key="5">
    <source>
        <dbReference type="PROSITE" id="PS50977"/>
    </source>
</evidence>
<feature type="DNA-binding region" description="H-T-H motif" evidence="4">
    <location>
        <begin position="43"/>
        <end position="62"/>
    </location>
</feature>
<dbReference type="Pfam" id="PF00440">
    <property type="entry name" value="TetR_N"/>
    <property type="match status" value="1"/>
</dbReference>
<protein>
    <submittedName>
        <fullName evidence="6">TetR/AcrR family transcriptional regulator</fullName>
    </submittedName>
</protein>
<organism evidence="6 7">
    <name type="scientific">Microbacterium panaciterrae</name>
    <dbReference type="NCBI Taxonomy" id="985759"/>
    <lineage>
        <taxon>Bacteria</taxon>
        <taxon>Bacillati</taxon>
        <taxon>Actinomycetota</taxon>
        <taxon>Actinomycetes</taxon>
        <taxon>Micrococcales</taxon>
        <taxon>Microbacteriaceae</taxon>
        <taxon>Microbacterium</taxon>
    </lineage>
</organism>
<dbReference type="Gene3D" id="1.10.357.10">
    <property type="entry name" value="Tetracycline Repressor, domain 2"/>
    <property type="match status" value="1"/>
</dbReference>
<feature type="domain" description="HTH tetR-type" evidence="5">
    <location>
        <begin position="20"/>
        <end position="80"/>
    </location>
</feature>
<dbReference type="EMBL" id="BAABGP010000008">
    <property type="protein sequence ID" value="GAA4482870.1"/>
    <property type="molecule type" value="Genomic_DNA"/>
</dbReference>
<dbReference type="InterPro" id="IPR001647">
    <property type="entry name" value="HTH_TetR"/>
</dbReference>
<dbReference type="Proteomes" id="UP001500731">
    <property type="component" value="Unassembled WGS sequence"/>
</dbReference>
<sequence length="215" mass="23622">MRSDQGERVYDSSRRRAQASRNREAILDIARAEFFANGYASTTMASIAKASGFSVDTVHKAFGGKAGLVRALYERGLGGAGPVPAWVRSDDMQEHERDPHAIVRSWGELSSEVAPLVVPILLLIRDAAASDPEMALLLRQSEDERRERMRRNAHTLADAGHLRSGVALDEAADVLWAYSAPETYERLVLRCGWDASRYGRFVGDALAAALLRPPC</sequence>
<keyword evidence="2 4" id="KW-0238">DNA-binding</keyword>